<dbReference type="Gene3D" id="2.80.10.50">
    <property type="match status" value="1"/>
</dbReference>
<evidence type="ECO:0000313" key="3">
    <source>
        <dbReference type="Proteomes" id="UP001153069"/>
    </source>
</evidence>
<evidence type="ECO:0000256" key="1">
    <source>
        <dbReference type="SAM" id="SignalP"/>
    </source>
</evidence>
<sequence length="372" mass="40849">MMMRYTLISVALSLLSHSSTCHATELHLRKRELLEDTPTWEAVEQQALQLEYTNVTTTDGVAPFFDQIKECYGDCDTSSDCGEGLFCYHRDLDNPIVPGCTEQDNGHLETTNSVCVSKKYANVVGSSRVSPVRRTLLGRCRGDCDSNRDCDGNLVCHQRGVGDPVPGCSGKSLGTSRDYCVSPGAGGGGGSTGAGGGATVSTGTGGGTTSGSFRLKIYWEQGYDWQDEYVERKWCLVRNYRVGGMCWDGITPTTCRANRVYVTRCGSTSGQSWQFVHVGNGEALIKGSGTNRCLARSGTNIELRTCNNNSPSQRFYTPNGCYNCRRFELSQRTAPGLCLNQDHHPKNSEYVQMMPCWQTRARDSLTSFWEKA</sequence>
<dbReference type="EMBL" id="CAICTM010001962">
    <property type="protein sequence ID" value="CAB9527247.1"/>
    <property type="molecule type" value="Genomic_DNA"/>
</dbReference>
<keyword evidence="3" id="KW-1185">Reference proteome</keyword>
<keyword evidence="2" id="KW-0808">Transferase</keyword>
<reference evidence="2" key="1">
    <citation type="submission" date="2020-06" db="EMBL/GenBank/DDBJ databases">
        <authorList>
            <consortium name="Plant Systems Biology data submission"/>
        </authorList>
    </citation>
    <scope>NUCLEOTIDE SEQUENCE</scope>
    <source>
        <strain evidence="2">D6</strain>
    </source>
</reference>
<dbReference type="AlphaFoldDB" id="A0A9N8HVL1"/>
<dbReference type="InterPro" id="IPR035992">
    <property type="entry name" value="Ricin_B-like_lectins"/>
</dbReference>
<dbReference type="CDD" id="cd00161">
    <property type="entry name" value="beta-trefoil_Ricin-like"/>
    <property type="match status" value="1"/>
</dbReference>
<keyword evidence="2" id="KW-0675">Receptor</keyword>
<dbReference type="GO" id="GO:0016301">
    <property type="term" value="F:kinase activity"/>
    <property type="evidence" value="ECO:0007669"/>
    <property type="project" value="UniProtKB-KW"/>
</dbReference>
<name>A0A9N8HVL1_9STRA</name>
<protein>
    <submittedName>
        <fullName evidence="2">Receptor-like protein kinase</fullName>
    </submittedName>
</protein>
<dbReference type="SUPFAM" id="SSF50370">
    <property type="entry name" value="Ricin B-like lectins"/>
    <property type="match status" value="1"/>
</dbReference>
<proteinExistence type="predicted"/>
<accession>A0A9N8HVL1</accession>
<keyword evidence="1" id="KW-0732">Signal</keyword>
<gene>
    <name evidence="2" type="ORF">SEMRO_1964_G308200.1</name>
</gene>
<dbReference type="Proteomes" id="UP001153069">
    <property type="component" value="Unassembled WGS sequence"/>
</dbReference>
<dbReference type="OrthoDB" id="46933at2759"/>
<keyword evidence="2" id="KW-0418">Kinase</keyword>
<comment type="caution">
    <text evidence="2">The sequence shown here is derived from an EMBL/GenBank/DDBJ whole genome shotgun (WGS) entry which is preliminary data.</text>
</comment>
<dbReference type="PROSITE" id="PS50231">
    <property type="entry name" value="RICIN_B_LECTIN"/>
    <property type="match status" value="1"/>
</dbReference>
<organism evidence="2 3">
    <name type="scientific">Seminavis robusta</name>
    <dbReference type="NCBI Taxonomy" id="568900"/>
    <lineage>
        <taxon>Eukaryota</taxon>
        <taxon>Sar</taxon>
        <taxon>Stramenopiles</taxon>
        <taxon>Ochrophyta</taxon>
        <taxon>Bacillariophyta</taxon>
        <taxon>Bacillariophyceae</taxon>
        <taxon>Bacillariophycidae</taxon>
        <taxon>Naviculales</taxon>
        <taxon>Naviculaceae</taxon>
        <taxon>Seminavis</taxon>
    </lineage>
</organism>
<evidence type="ECO:0000313" key="2">
    <source>
        <dbReference type="EMBL" id="CAB9527247.1"/>
    </source>
</evidence>
<feature type="chain" id="PRO_5040143680" evidence="1">
    <location>
        <begin position="24"/>
        <end position="372"/>
    </location>
</feature>
<feature type="signal peptide" evidence="1">
    <location>
        <begin position="1"/>
        <end position="23"/>
    </location>
</feature>